<keyword evidence="2" id="KW-1185">Reference proteome</keyword>
<reference evidence="1" key="1">
    <citation type="submission" date="2020-10" db="EMBL/GenBank/DDBJ databases">
        <title>Chromosome-scale genome assembly of the Allis shad, Alosa alosa.</title>
        <authorList>
            <person name="Margot Z."/>
            <person name="Christophe K."/>
            <person name="Cabau C."/>
            <person name="Louis A."/>
            <person name="Berthelot C."/>
            <person name="Parey E."/>
            <person name="Roest Crollius H."/>
            <person name="Montfort J."/>
            <person name="Robinson-Rechavi M."/>
            <person name="Bucao C."/>
            <person name="Bouchez O."/>
            <person name="Gislard M."/>
            <person name="Lluch J."/>
            <person name="Milhes M."/>
            <person name="Lampietro C."/>
            <person name="Lopez Roques C."/>
            <person name="Donnadieu C."/>
            <person name="Braasch I."/>
            <person name="Desvignes T."/>
            <person name="Postlethwait J."/>
            <person name="Bobe J."/>
            <person name="Guiguen Y."/>
        </authorList>
    </citation>
    <scope>NUCLEOTIDE SEQUENCE</scope>
    <source>
        <strain evidence="1">M-15738</strain>
        <tissue evidence="1">Blood</tissue>
    </source>
</reference>
<name>A0AAV6HFR0_9TELE</name>
<accession>A0AAV6HFR0</accession>
<dbReference type="Proteomes" id="UP000823561">
    <property type="component" value="Chromosome 2"/>
</dbReference>
<dbReference type="InterPro" id="IPR026302">
    <property type="entry name" value="NEDD4-bd_p2"/>
</dbReference>
<dbReference type="PANTHER" id="PTHR13308:SF5">
    <property type="entry name" value="NEDD4-BINDING PROTEIN 2-LIKE 1"/>
    <property type="match status" value="1"/>
</dbReference>
<comment type="caution">
    <text evidence="1">The sequence shown here is derived from an EMBL/GenBank/DDBJ whole genome shotgun (WGS) entry which is preliminary data.</text>
</comment>
<sequence length="167" mass="20104">MKRNRGTIYIIRGLPYTGRPGKARNVCQDGGEIISYFDYFRIYHNSQIIPKYLHKAHMWARREALENIERGVDPVIINNPNMPLWHMYPYVRMAFFRGYWIEFIETEDTWDVPLEELERRGGGTIPLPILEDMKESYEPVRHVYDVLYDEYSQYRWIGSKEMTSNDW</sequence>
<evidence type="ECO:0000313" key="2">
    <source>
        <dbReference type="Proteomes" id="UP000823561"/>
    </source>
</evidence>
<gene>
    <name evidence="1" type="ORF">AALO_G00029660</name>
</gene>
<dbReference type="InterPro" id="IPR027417">
    <property type="entry name" value="P-loop_NTPase"/>
</dbReference>
<dbReference type="Gene3D" id="3.40.50.300">
    <property type="entry name" value="P-loop containing nucleotide triphosphate hydrolases"/>
    <property type="match status" value="1"/>
</dbReference>
<protein>
    <submittedName>
        <fullName evidence="1">Uncharacterized protein</fullName>
    </submittedName>
</protein>
<dbReference type="PANTHER" id="PTHR13308">
    <property type="entry name" value="NEDD4-BINDING PROTEIN 2-LIKE 1"/>
    <property type="match status" value="1"/>
</dbReference>
<evidence type="ECO:0000313" key="1">
    <source>
        <dbReference type="EMBL" id="KAG5284712.1"/>
    </source>
</evidence>
<dbReference type="EMBL" id="JADWDJ010000002">
    <property type="protein sequence ID" value="KAG5284712.1"/>
    <property type="molecule type" value="Genomic_DNA"/>
</dbReference>
<dbReference type="AlphaFoldDB" id="A0AAV6HFR0"/>
<organism evidence="1 2">
    <name type="scientific">Alosa alosa</name>
    <name type="common">allis shad</name>
    <dbReference type="NCBI Taxonomy" id="278164"/>
    <lineage>
        <taxon>Eukaryota</taxon>
        <taxon>Metazoa</taxon>
        <taxon>Chordata</taxon>
        <taxon>Craniata</taxon>
        <taxon>Vertebrata</taxon>
        <taxon>Euteleostomi</taxon>
        <taxon>Actinopterygii</taxon>
        <taxon>Neopterygii</taxon>
        <taxon>Teleostei</taxon>
        <taxon>Clupei</taxon>
        <taxon>Clupeiformes</taxon>
        <taxon>Clupeoidei</taxon>
        <taxon>Clupeidae</taxon>
        <taxon>Alosa</taxon>
    </lineage>
</organism>
<proteinExistence type="predicted"/>